<reference evidence="4" key="2">
    <citation type="submission" date="2018-10" db="UniProtKB">
        <authorList>
            <consortium name="EnsemblPlants"/>
        </authorList>
    </citation>
    <scope>IDENTIFICATION</scope>
</reference>
<dbReference type="PaxDb" id="4565-Traes_3B_BB21F29BA.1"/>
<evidence type="ECO:0000313" key="4">
    <source>
        <dbReference type="EnsemblPlants" id="TraesCS3B02G227800.1"/>
    </source>
</evidence>
<proteinExistence type="predicted"/>
<evidence type="ECO:0000259" key="3">
    <source>
        <dbReference type="Pfam" id="PF16669"/>
    </source>
</evidence>
<dbReference type="Gramene" id="TraesCS3B03G0567700.1">
    <property type="protein sequence ID" value="TraesCS3B03G0567700.1.CDS"/>
    <property type="gene ID" value="TraesCS3B03G0567700"/>
</dbReference>
<reference evidence="4" key="1">
    <citation type="submission" date="2018-08" db="EMBL/GenBank/DDBJ databases">
        <authorList>
            <person name="Rossello M."/>
        </authorList>
    </citation>
    <scope>NUCLEOTIDE SEQUENCE [LARGE SCALE GENOMIC DNA]</scope>
    <source>
        <strain evidence="4">cv. Chinese Spring</strain>
    </source>
</reference>
<dbReference type="SUPFAM" id="SSF48452">
    <property type="entry name" value="TPR-like"/>
    <property type="match status" value="1"/>
</dbReference>
<evidence type="ECO:0000313" key="5">
    <source>
        <dbReference type="Proteomes" id="UP000019116"/>
    </source>
</evidence>
<dbReference type="SMR" id="A0A3B6FPP4"/>
<evidence type="ECO:0000256" key="1">
    <source>
        <dbReference type="PROSITE-ProRule" id="PRU00339"/>
    </source>
</evidence>
<dbReference type="EnsemblPlants" id="TraesCS3B02G227800.1">
    <property type="protein sequence ID" value="TraesCS3B02G227800.1"/>
    <property type="gene ID" value="TraesCS3B02G227800"/>
</dbReference>
<name>A0A3B6FPP4_WHEAT</name>
<dbReference type="Gramene" id="TraesCS3B02G227800.1">
    <property type="protein sequence ID" value="TraesCS3B02G227800.1"/>
    <property type="gene ID" value="TraesCS3B02G227800"/>
</dbReference>
<dbReference type="InterPro" id="IPR011990">
    <property type="entry name" value="TPR-like_helical_dom_sf"/>
</dbReference>
<dbReference type="PANTHER" id="PTHR26312:SF194">
    <property type="entry name" value="OS01G0506200 PROTEIN"/>
    <property type="match status" value="1"/>
</dbReference>
<dbReference type="Pfam" id="PF16669">
    <property type="entry name" value="TTC5_OB"/>
    <property type="match status" value="1"/>
</dbReference>
<feature type="region of interest" description="Disordered" evidence="2">
    <location>
        <begin position="26"/>
        <end position="81"/>
    </location>
</feature>
<dbReference type="SMART" id="SM00028">
    <property type="entry name" value="TPR"/>
    <property type="match status" value="2"/>
</dbReference>
<organism evidence="4">
    <name type="scientific">Triticum aestivum</name>
    <name type="common">Wheat</name>
    <dbReference type="NCBI Taxonomy" id="4565"/>
    <lineage>
        <taxon>Eukaryota</taxon>
        <taxon>Viridiplantae</taxon>
        <taxon>Streptophyta</taxon>
        <taxon>Embryophyta</taxon>
        <taxon>Tracheophyta</taxon>
        <taxon>Spermatophyta</taxon>
        <taxon>Magnoliopsida</taxon>
        <taxon>Liliopsida</taxon>
        <taxon>Poales</taxon>
        <taxon>Poaceae</taxon>
        <taxon>BOP clade</taxon>
        <taxon>Pooideae</taxon>
        <taxon>Triticodae</taxon>
        <taxon>Triticeae</taxon>
        <taxon>Triticinae</taxon>
        <taxon>Triticum</taxon>
    </lineage>
</organism>
<evidence type="ECO:0000256" key="2">
    <source>
        <dbReference type="SAM" id="MobiDB-lite"/>
    </source>
</evidence>
<keyword evidence="1" id="KW-0802">TPR repeat</keyword>
<dbReference type="PROSITE" id="PS50005">
    <property type="entry name" value="TPR"/>
    <property type="match status" value="1"/>
</dbReference>
<feature type="compositionally biased region" description="Low complexity" evidence="2">
    <location>
        <begin position="63"/>
        <end position="74"/>
    </location>
</feature>
<dbReference type="Proteomes" id="UP000019116">
    <property type="component" value="Chromosome 3B"/>
</dbReference>
<dbReference type="OMA" id="LEFAQSC"/>
<dbReference type="PANTHER" id="PTHR26312">
    <property type="entry name" value="TETRATRICOPEPTIDE REPEAT PROTEIN 5"/>
    <property type="match status" value="1"/>
</dbReference>
<dbReference type="STRING" id="4565.A0A3B6FPP4"/>
<dbReference type="InterPro" id="IPR019734">
    <property type="entry name" value="TPR_rpt"/>
</dbReference>
<keyword evidence="5" id="KW-1185">Reference proteome</keyword>
<sequence length="485" mass="54414">MNQTGLSQVIYWTDRTLNIWADGILPSMPSPPPQIASPPRETMSREASGASVSSAPVPEPERQQGQGNQGEEAGSTPLEKVSDKVEELYSLRDTFFPRDPSEKSASLRACADAALGVLDSLPPEQRKSPEERVIYEFLMGKILDAFPDYCKEAEEHLSKAVKLNPSLVDAWLCLGNCIWKKGNLASARNCFLLALSKGADKKILCQLSMLERSMAQSSEDQALLVEESINHAKEAVMLDIKDGNSWYNLGNAYLTSFFASVAWDKARLHHSIKAYQNAEKDETMKLNPDLYYNCATAYKYLENYESALRGYEAAALKDPALRADIEVQKIINLLDKLENATKGRLRPKRSASLVSSLNEVNFKLFHKKATISILSGGLNKTVAVVCKVVLWIRHDDDAPLYYLTCDLDQSYFILSVYGLQNEAIKEGDRVVLLEPYYKILDISWKEQRYKFKSIRVDFPEQIIINEKAPAAHQVARASIRAQHKP</sequence>
<protein>
    <recommendedName>
        <fullName evidence="3">Tetratricopeptide repeat protein 5 OB fold domain-containing protein</fullName>
    </recommendedName>
</protein>
<feature type="domain" description="Tetratricopeptide repeat protein 5 OB fold" evidence="3">
    <location>
        <begin position="367"/>
        <end position="477"/>
    </location>
</feature>
<feature type="repeat" description="TPR" evidence="1">
    <location>
        <begin position="288"/>
        <end position="321"/>
    </location>
</feature>
<accession>A0A3B6FPP4</accession>
<dbReference type="InterPro" id="IPR032076">
    <property type="entry name" value="TTC5_OB"/>
</dbReference>
<dbReference type="Gene3D" id="1.25.40.10">
    <property type="entry name" value="Tetratricopeptide repeat domain"/>
    <property type="match status" value="1"/>
</dbReference>
<feature type="compositionally biased region" description="Low complexity" evidence="2">
    <location>
        <begin position="46"/>
        <end position="56"/>
    </location>
</feature>
<dbReference type="AlphaFoldDB" id="A0A3B6FPP4"/>